<dbReference type="InterPro" id="IPR011990">
    <property type="entry name" value="TPR-like_helical_dom_sf"/>
</dbReference>
<dbReference type="Gene3D" id="1.25.40.10">
    <property type="entry name" value="Tetratricopeptide repeat domain"/>
    <property type="match status" value="1"/>
</dbReference>
<organism evidence="2 3">
    <name type="scientific">Bifidobacterium simiarum</name>
    <dbReference type="NCBI Taxonomy" id="2045441"/>
    <lineage>
        <taxon>Bacteria</taxon>
        <taxon>Bacillati</taxon>
        <taxon>Actinomycetota</taxon>
        <taxon>Actinomycetes</taxon>
        <taxon>Bifidobacteriales</taxon>
        <taxon>Bifidobacteriaceae</taxon>
        <taxon>Bifidobacterium</taxon>
    </lineage>
</organism>
<feature type="region of interest" description="Disordered" evidence="1">
    <location>
        <begin position="1"/>
        <end position="31"/>
    </location>
</feature>
<feature type="region of interest" description="Disordered" evidence="1">
    <location>
        <begin position="581"/>
        <end position="651"/>
    </location>
</feature>
<evidence type="ECO:0000313" key="3">
    <source>
        <dbReference type="Proteomes" id="UP000231451"/>
    </source>
</evidence>
<feature type="compositionally biased region" description="Low complexity" evidence="1">
    <location>
        <begin position="9"/>
        <end position="23"/>
    </location>
</feature>
<dbReference type="EMBL" id="PEBK01000001">
    <property type="protein sequence ID" value="PJM76326.1"/>
    <property type="molecule type" value="Genomic_DNA"/>
</dbReference>
<keyword evidence="3" id="KW-1185">Reference proteome</keyword>
<accession>A0A2M9HHN2</accession>
<feature type="region of interest" description="Disordered" evidence="1">
    <location>
        <begin position="415"/>
        <end position="443"/>
    </location>
</feature>
<gene>
    <name evidence="2" type="ORF">CSQ87_00480</name>
</gene>
<comment type="caution">
    <text evidence="2">The sequence shown here is derived from an EMBL/GenBank/DDBJ whole genome shotgun (WGS) entry which is preliminary data.</text>
</comment>
<dbReference type="AlphaFoldDB" id="A0A2M9HHN2"/>
<dbReference type="OrthoDB" id="3185166at2"/>
<dbReference type="SUPFAM" id="SSF48452">
    <property type="entry name" value="TPR-like"/>
    <property type="match status" value="1"/>
</dbReference>
<sequence length="1162" mass="125024">MSGLAARFGGSAPKPSASADPSGTGSAFGDAMRSAADGERAVIEALTRNARPLGPLTKKHILDAMPGVPEGLAVGWAQFPETRGRGFTLGVFPDRRHCAPVAFVDDKGRVFAGEEIAPDVQGADPVFLFAKEEEILVMKSRLEGRRDGGAEDGYEHALQGGIVGRDENDEMMWLASWLKSDNRYTLEQLRPELPVGLRAGLEYRDAIASAFFATYLLPRFNGVLIGFGSGNIFRRLRGEAPIGAIRRSVKDTLRARAHGLRASGLEDHFADLMNEAGALDKAEGLEAVHGAEPLKLFTSPFSGGYFFGWDSSLEFRPALTALRIEGNLNRFADVSLWLERNGRIGANPTEDNVTHAQAAQLDRALLLNPALTALKLEETPGKSFDPVHDDGTPALAAMVKVAGEAAQRIAAEHPDPLAADGPVRDGTAQPGTAQSGDGETSSYAGGSEWVYRQTLSSLVRRLRLPYRFDAEFRSNLADGNVAIGFTTAGTSMMPSTRYDEHQRTWVDLSDAERASMSTDYNLRVGLMMAALAFGVDEHVRKVSLHVDSIGLEEAVDEQDSAISAAMGEALSAFERIRTGRDLNTGGGKADPKDGDVHGNPAALTAGPVEGPIDAGAADGAESESTDPRNGNDSGDSQNADSRDSDSQDSMDETFRELMKGVDLDEMMFADPGAGPAVTDADADGLGGDDLGGTDLDGAVPSGDGTGDMAADMDGDDPLAALRRNPTVRNLVTVTFERDRFLEMIRVCGLNRPQHMYRAFNAVMDVDGNGGFKPITADFDIRDHAYSPHGSQEEPELSGQRFPDDVARVLGARDALDLAIQRADVLQRAVNDFHALAANDRDPSPVRAERAMDVIHRIADPELDSISSDVTSALIDGRDTPDAKFTMGDRLDEQRLKARDMLFSGQPAKAISMAEAAVAEMDRMFSGVNGVPRYFNSYAERVVYNRLFATPDEHTVLIPDNLFYAHMELADVLAQIDSAKAALPHLNAMVAYAPAYPLSHLKMAIALARTGDWESARAACLNALRVALDRDDASFAYYRLAYSAWMRDEFAVAVAAYIMSDQISSGGMGQVESELAELMARARSQCIAVPQTVEEAQAVLEEHDLPVWPNTEVAGIVRDAARVCVDNALFVPARTLSMAAARMKVDGDGLDAIQIQFLRSLNA</sequence>
<dbReference type="RefSeq" id="WP_100512193.1">
    <property type="nucleotide sequence ID" value="NZ_PEBK01000001.1"/>
</dbReference>
<evidence type="ECO:0000313" key="2">
    <source>
        <dbReference type="EMBL" id="PJM76326.1"/>
    </source>
</evidence>
<protein>
    <recommendedName>
        <fullName evidence="4">Tetratricopeptide repeat protein</fullName>
    </recommendedName>
</protein>
<evidence type="ECO:0000256" key="1">
    <source>
        <dbReference type="SAM" id="MobiDB-lite"/>
    </source>
</evidence>
<name>A0A2M9HHN2_9BIFI</name>
<reference evidence="2 3" key="1">
    <citation type="submission" date="2017-10" db="EMBL/GenBank/DDBJ databases">
        <title>Draft genome sequences of strains TRE 1, TRE 9, TRE H and TRI 7, isolated from tamarins, belonging to four potential novel Bifidobacterium species.</title>
        <authorList>
            <person name="Mattarelli P."/>
            <person name="Modesto M."/>
            <person name="Puglisi E."/>
            <person name="Morelli L."/>
            <person name="Spezio C."/>
            <person name="Bonetti A."/>
            <person name="Sandri C."/>
        </authorList>
    </citation>
    <scope>NUCLEOTIDE SEQUENCE [LARGE SCALE GENOMIC DNA]</scope>
    <source>
        <strain evidence="3">TRI7</strain>
    </source>
</reference>
<dbReference type="Proteomes" id="UP000231451">
    <property type="component" value="Unassembled WGS sequence"/>
</dbReference>
<feature type="compositionally biased region" description="Polar residues" evidence="1">
    <location>
        <begin position="429"/>
        <end position="443"/>
    </location>
</feature>
<proteinExistence type="predicted"/>
<evidence type="ECO:0008006" key="4">
    <source>
        <dbReference type="Google" id="ProtNLM"/>
    </source>
</evidence>